<dbReference type="GO" id="GO:0006352">
    <property type="term" value="P:DNA-templated transcription initiation"/>
    <property type="evidence" value="ECO:0007669"/>
    <property type="project" value="InterPro"/>
</dbReference>
<comment type="caution">
    <text evidence="8">The sequence shown here is derived from an EMBL/GenBank/DDBJ whole genome shotgun (WGS) entry which is preliminary data.</text>
</comment>
<dbReference type="InterPro" id="IPR014284">
    <property type="entry name" value="RNA_pol_sigma-70_dom"/>
</dbReference>
<evidence type="ECO:0000256" key="2">
    <source>
        <dbReference type="ARBA" id="ARBA00023015"/>
    </source>
</evidence>
<dbReference type="GO" id="GO:0016987">
    <property type="term" value="F:sigma factor activity"/>
    <property type="evidence" value="ECO:0007669"/>
    <property type="project" value="UniProtKB-KW"/>
</dbReference>
<dbReference type="Pfam" id="PF04542">
    <property type="entry name" value="Sigma70_r2"/>
    <property type="match status" value="1"/>
</dbReference>
<dbReference type="AlphaFoldDB" id="R6TVU6"/>
<dbReference type="InterPro" id="IPR039425">
    <property type="entry name" value="RNA_pol_sigma-70-like"/>
</dbReference>
<sequence>MEDNKLLRLLHKDPNAGMEQLMNQYTGLVYAVVKSKLDDSYYVSSDIENCVADVFSKFYAELSDYDPKISSIKTYLCVIARNQAINVSKRRSLEGGISLDDEQSLLQVADDVIIDSELAEDELRREVIKAVEDLGEPDSSIIFRKFYYGESSKDIAKAVGLTVSNVDTRTHRALNKLRKLFGGNEV</sequence>
<dbReference type="InterPro" id="IPR007627">
    <property type="entry name" value="RNA_pol_sigma70_r2"/>
</dbReference>
<dbReference type="InterPro" id="IPR013249">
    <property type="entry name" value="RNA_pol_sigma70_r4_t2"/>
</dbReference>
<evidence type="ECO:0000313" key="8">
    <source>
        <dbReference type="EMBL" id="CDC71996.1"/>
    </source>
</evidence>
<dbReference type="GO" id="GO:0003677">
    <property type="term" value="F:DNA binding"/>
    <property type="evidence" value="ECO:0007669"/>
    <property type="project" value="UniProtKB-KW"/>
</dbReference>
<evidence type="ECO:0000259" key="6">
    <source>
        <dbReference type="Pfam" id="PF04542"/>
    </source>
</evidence>
<accession>R6TVU6</accession>
<keyword evidence="4" id="KW-0238">DNA-binding</keyword>
<keyword evidence="5" id="KW-0804">Transcription</keyword>
<protein>
    <submittedName>
        <fullName evidence="8">RNA polymerase sigma factor sigma-70 family</fullName>
    </submittedName>
</protein>
<keyword evidence="3" id="KW-0731">Sigma factor</keyword>
<reference evidence="8" key="1">
    <citation type="submission" date="2012-11" db="EMBL/GenBank/DDBJ databases">
        <title>Dependencies among metagenomic species, viruses, plasmids and units of genetic variation.</title>
        <authorList>
            <person name="Nielsen H.B."/>
            <person name="Almeida M."/>
            <person name="Juncker A.S."/>
            <person name="Rasmussen S."/>
            <person name="Li J."/>
            <person name="Sunagawa S."/>
            <person name="Plichta D."/>
            <person name="Gautier L."/>
            <person name="Le Chatelier E."/>
            <person name="Peletier E."/>
            <person name="Bonde I."/>
            <person name="Nielsen T."/>
            <person name="Manichanh C."/>
            <person name="Arumugam M."/>
            <person name="Batto J."/>
            <person name="Santos M.B.Q.D."/>
            <person name="Blom N."/>
            <person name="Borruel N."/>
            <person name="Burgdorf K.S."/>
            <person name="Boumezbeur F."/>
            <person name="Casellas F."/>
            <person name="Dore J."/>
            <person name="Guarner F."/>
            <person name="Hansen T."/>
            <person name="Hildebrand F."/>
            <person name="Kaas R.S."/>
            <person name="Kennedy S."/>
            <person name="Kristiansen K."/>
            <person name="Kultima J.R."/>
            <person name="Leonard P."/>
            <person name="Levenez F."/>
            <person name="Lund O."/>
            <person name="Moumen B."/>
            <person name="Le Paslier D."/>
            <person name="Pons N."/>
            <person name="Pedersen O."/>
            <person name="Prifti E."/>
            <person name="Qin J."/>
            <person name="Raes J."/>
            <person name="Tap J."/>
            <person name="Tims S."/>
            <person name="Ussery D.W."/>
            <person name="Yamada T."/>
            <person name="MetaHit consortium"/>
            <person name="Renault P."/>
            <person name="Sicheritz-Ponten T."/>
            <person name="Bork P."/>
            <person name="Wang J."/>
            <person name="Brunak S."/>
            <person name="Ehrlich S.D."/>
        </authorList>
    </citation>
    <scope>NUCLEOTIDE SEQUENCE [LARGE SCALE GENOMIC DNA]</scope>
</reference>
<evidence type="ECO:0000313" key="9">
    <source>
        <dbReference type="Proteomes" id="UP000017938"/>
    </source>
</evidence>
<evidence type="ECO:0000256" key="4">
    <source>
        <dbReference type="ARBA" id="ARBA00023125"/>
    </source>
</evidence>
<dbReference type="Proteomes" id="UP000017938">
    <property type="component" value="Unassembled WGS sequence"/>
</dbReference>
<dbReference type="PANTHER" id="PTHR43133:SF8">
    <property type="entry name" value="RNA POLYMERASE SIGMA FACTOR HI_1459-RELATED"/>
    <property type="match status" value="1"/>
</dbReference>
<dbReference type="InterPro" id="IPR036388">
    <property type="entry name" value="WH-like_DNA-bd_sf"/>
</dbReference>
<dbReference type="InterPro" id="IPR013324">
    <property type="entry name" value="RNA_pol_sigma_r3/r4-like"/>
</dbReference>
<keyword evidence="2" id="KW-0805">Transcription regulation</keyword>
<evidence type="ECO:0000256" key="1">
    <source>
        <dbReference type="ARBA" id="ARBA00010641"/>
    </source>
</evidence>
<evidence type="ECO:0000259" key="7">
    <source>
        <dbReference type="Pfam" id="PF08281"/>
    </source>
</evidence>
<gene>
    <name evidence="8" type="ORF">BN580_00964</name>
</gene>
<dbReference type="SUPFAM" id="SSF88659">
    <property type="entry name" value="Sigma3 and sigma4 domains of RNA polymerase sigma factors"/>
    <property type="match status" value="1"/>
</dbReference>
<dbReference type="Gene3D" id="1.10.10.10">
    <property type="entry name" value="Winged helix-like DNA-binding domain superfamily/Winged helix DNA-binding domain"/>
    <property type="match status" value="1"/>
</dbReference>
<dbReference type="NCBIfam" id="TIGR02937">
    <property type="entry name" value="sigma70-ECF"/>
    <property type="match status" value="1"/>
</dbReference>
<name>R6TVU6_9BACT</name>
<dbReference type="InterPro" id="IPR013325">
    <property type="entry name" value="RNA_pol_sigma_r2"/>
</dbReference>
<dbReference type="PANTHER" id="PTHR43133">
    <property type="entry name" value="RNA POLYMERASE ECF-TYPE SIGMA FACTO"/>
    <property type="match status" value="1"/>
</dbReference>
<comment type="similarity">
    <text evidence="1">Belongs to the sigma-70 factor family. ECF subfamily.</text>
</comment>
<organism evidence="8 9">
    <name type="scientific">Candidatus Colimorpha enterica</name>
    <dbReference type="NCBI Taxonomy" id="3083063"/>
    <lineage>
        <taxon>Bacteria</taxon>
        <taxon>Pseudomonadati</taxon>
        <taxon>Bacteroidota</taxon>
        <taxon>Bacteroidia</taxon>
        <taxon>Bacteroidales</taxon>
        <taxon>Candidatus Colimorpha</taxon>
    </lineage>
</organism>
<dbReference type="STRING" id="1263015.BN580_00964"/>
<dbReference type="SUPFAM" id="SSF88946">
    <property type="entry name" value="Sigma2 domain of RNA polymerase sigma factors"/>
    <property type="match status" value="1"/>
</dbReference>
<dbReference type="EMBL" id="CBFW010000088">
    <property type="protein sequence ID" value="CDC71996.1"/>
    <property type="molecule type" value="Genomic_DNA"/>
</dbReference>
<feature type="domain" description="RNA polymerase sigma-70 region 2" evidence="6">
    <location>
        <begin position="21"/>
        <end position="91"/>
    </location>
</feature>
<evidence type="ECO:0000256" key="3">
    <source>
        <dbReference type="ARBA" id="ARBA00023082"/>
    </source>
</evidence>
<feature type="domain" description="RNA polymerase sigma factor 70 region 4 type 2" evidence="7">
    <location>
        <begin position="125"/>
        <end position="177"/>
    </location>
</feature>
<proteinExistence type="inferred from homology"/>
<dbReference type="Gene3D" id="1.10.1740.10">
    <property type="match status" value="1"/>
</dbReference>
<dbReference type="Pfam" id="PF08281">
    <property type="entry name" value="Sigma70_r4_2"/>
    <property type="match status" value="1"/>
</dbReference>
<evidence type="ECO:0000256" key="5">
    <source>
        <dbReference type="ARBA" id="ARBA00023163"/>
    </source>
</evidence>